<feature type="chain" id="PRO_5013005208" evidence="2">
    <location>
        <begin position="17"/>
        <end position="180"/>
    </location>
</feature>
<protein>
    <submittedName>
        <fullName evidence="3">Uncharacterized protein</fullName>
    </submittedName>
</protein>
<evidence type="ECO:0000313" key="3">
    <source>
        <dbReference type="EMBL" id="ARS01312.1"/>
    </source>
</evidence>
<dbReference type="AlphaFoldDB" id="A0A1X9WE78"/>
<evidence type="ECO:0000256" key="2">
    <source>
        <dbReference type="SAM" id="SignalP"/>
    </source>
</evidence>
<feature type="region of interest" description="Disordered" evidence="1">
    <location>
        <begin position="78"/>
        <end position="104"/>
    </location>
</feature>
<feature type="compositionally biased region" description="Polar residues" evidence="1">
    <location>
        <begin position="78"/>
        <end position="103"/>
    </location>
</feature>
<evidence type="ECO:0000256" key="1">
    <source>
        <dbReference type="SAM" id="MobiDB-lite"/>
    </source>
</evidence>
<feature type="signal peptide" evidence="2">
    <location>
        <begin position="1"/>
        <end position="16"/>
    </location>
</feature>
<organism evidence="3">
    <name type="scientific">Ustilaginoidea virens</name>
    <name type="common">Rice false smut fungus</name>
    <name type="synonym">Villosiclava virens</name>
    <dbReference type="NCBI Taxonomy" id="1159556"/>
    <lineage>
        <taxon>Eukaryota</taxon>
        <taxon>Fungi</taxon>
        <taxon>Dikarya</taxon>
        <taxon>Ascomycota</taxon>
        <taxon>Pezizomycotina</taxon>
        <taxon>Sordariomycetes</taxon>
        <taxon>Hypocreomycetidae</taxon>
        <taxon>Hypocreales</taxon>
        <taxon>Clavicipitaceae</taxon>
        <taxon>Ustilaginoidea</taxon>
    </lineage>
</organism>
<keyword evidence="2" id="KW-0732">Signal</keyword>
<reference evidence="3" key="1">
    <citation type="submission" date="2017-02" db="EMBL/GenBank/DDBJ databases">
        <title>PCR markers derived from comparative genomics for detection and identification of the rice pathogen Ustilaginoidea virens in plant tissues.</title>
        <authorList>
            <person name="Tang J."/>
            <person name="Zheng L."/>
            <person name="Jia Q."/>
            <person name="Liu H."/>
            <person name="Hsiang T."/>
            <person name="Huang J."/>
        </authorList>
    </citation>
    <scope>NUCLEOTIDE SEQUENCE</scope>
    <source>
        <strain evidence="3">HWD-2</strain>
    </source>
</reference>
<sequence length="180" mass="19226">MGALFAFFCLALWALALEGSWLLGSSDTHSLAKQGQRKARFYMRVVKHGPARRSGSRNQQSRLGMHLLPELLSGKSASQVATMTCDPNPTKSLEPTSRGQSVSLHAPPVPSHVGPAALPRCTNAQLAPLQLVSYPMKLPSRRERVPKIPRQAAGMHQVSQGPQHGGSACAASLGKTCLEA</sequence>
<proteinExistence type="predicted"/>
<accession>A0A1X9WE78</accession>
<name>A0A1X9WE78_USTVR</name>
<dbReference type="EMBL" id="KY617817">
    <property type="protein sequence ID" value="ARS01312.1"/>
    <property type="molecule type" value="Genomic_DNA"/>
</dbReference>